<proteinExistence type="predicted"/>
<feature type="compositionally biased region" description="Basic and acidic residues" evidence="1">
    <location>
        <begin position="71"/>
        <end position="82"/>
    </location>
</feature>
<dbReference type="AlphaFoldDB" id="A0AAV4VP31"/>
<reference evidence="2 3" key="1">
    <citation type="submission" date="2021-06" db="EMBL/GenBank/DDBJ databases">
        <title>Caerostris extrusa draft genome.</title>
        <authorList>
            <person name="Kono N."/>
            <person name="Arakawa K."/>
        </authorList>
    </citation>
    <scope>NUCLEOTIDE SEQUENCE [LARGE SCALE GENOMIC DNA]</scope>
</reference>
<gene>
    <name evidence="2" type="ORF">CEXT_540421</name>
</gene>
<dbReference type="Proteomes" id="UP001054945">
    <property type="component" value="Unassembled WGS sequence"/>
</dbReference>
<evidence type="ECO:0000256" key="1">
    <source>
        <dbReference type="SAM" id="MobiDB-lite"/>
    </source>
</evidence>
<evidence type="ECO:0000313" key="3">
    <source>
        <dbReference type="Proteomes" id="UP001054945"/>
    </source>
</evidence>
<feature type="compositionally biased region" description="Polar residues" evidence="1">
    <location>
        <begin position="15"/>
        <end position="29"/>
    </location>
</feature>
<dbReference type="EMBL" id="BPLR01014860">
    <property type="protein sequence ID" value="GIY71788.1"/>
    <property type="molecule type" value="Genomic_DNA"/>
</dbReference>
<feature type="compositionally biased region" description="Basic and acidic residues" evidence="1">
    <location>
        <begin position="1"/>
        <end position="14"/>
    </location>
</feature>
<feature type="region of interest" description="Disordered" evidence="1">
    <location>
        <begin position="59"/>
        <end position="82"/>
    </location>
</feature>
<name>A0AAV4VP31_CAEEX</name>
<comment type="caution">
    <text evidence="2">The sequence shown here is derived from an EMBL/GenBank/DDBJ whole genome shotgun (WGS) entry which is preliminary data.</text>
</comment>
<accession>A0AAV4VP31</accession>
<protein>
    <submittedName>
        <fullName evidence="2">Uncharacterized protein</fullName>
    </submittedName>
</protein>
<sequence length="82" mass="9338">MDKRQHEKIQEKIGSRSQQARDMAASSSDEPFLSPLEAKRLEEFHESGIRAFLTLRFAEHGAGEPSPSSSTEREITDEESRY</sequence>
<organism evidence="2 3">
    <name type="scientific">Caerostris extrusa</name>
    <name type="common">Bark spider</name>
    <name type="synonym">Caerostris bankana</name>
    <dbReference type="NCBI Taxonomy" id="172846"/>
    <lineage>
        <taxon>Eukaryota</taxon>
        <taxon>Metazoa</taxon>
        <taxon>Ecdysozoa</taxon>
        <taxon>Arthropoda</taxon>
        <taxon>Chelicerata</taxon>
        <taxon>Arachnida</taxon>
        <taxon>Araneae</taxon>
        <taxon>Araneomorphae</taxon>
        <taxon>Entelegynae</taxon>
        <taxon>Araneoidea</taxon>
        <taxon>Araneidae</taxon>
        <taxon>Caerostris</taxon>
    </lineage>
</organism>
<evidence type="ECO:0000313" key="2">
    <source>
        <dbReference type="EMBL" id="GIY71788.1"/>
    </source>
</evidence>
<keyword evidence="3" id="KW-1185">Reference proteome</keyword>
<feature type="region of interest" description="Disordered" evidence="1">
    <location>
        <begin position="1"/>
        <end position="34"/>
    </location>
</feature>